<evidence type="ECO:0000313" key="4">
    <source>
        <dbReference type="EMBL" id="MBH8593858.1"/>
    </source>
</evidence>
<dbReference type="InterPro" id="IPR001753">
    <property type="entry name" value="Enoyl-CoA_hydra/iso"/>
</dbReference>
<dbReference type="RefSeq" id="WP_181731076.1">
    <property type="nucleotide sequence ID" value="NZ_JACEIR010000001.1"/>
</dbReference>
<sequence>MGKETVLLEKEGYLGIIRLNRPDRMNALNYSTLVRLGEVIGELEQDFKETRVVIVTGEGKAFCAGADLKERRTLNEQQVRRNVKKIREVFSALERLPQPTIAAINGHAFGGGFELALACDFRFAVQEAGMGLTEVSLGIIPGAGGTQRLTRLTGLARAKELILTARKITANDAKDYGILNGVAENHDHLFEMCRSLAGEILSNAPLAVYQAKYAIDRGAGLDLQSGLDLESKAYEVLIPTRDRVEALEAFREKRKPVFRGE</sequence>
<protein>
    <submittedName>
        <fullName evidence="4">Enoyl-CoA hydratase/isomerase family protein</fullName>
    </submittedName>
</protein>
<name>A0A8I1A3J2_THEIN</name>
<dbReference type="SUPFAM" id="SSF52096">
    <property type="entry name" value="ClpP/crotonase"/>
    <property type="match status" value="1"/>
</dbReference>
<dbReference type="PANTHER" id="PTHR11941">
    <property type="entry name" value="ENOYL-COA HYDRATASE-RELATED"/>
    <property type="match status" value="1"/>
</dbReference>
<comment type="similarity">
    <text evidence="1 3">Belongs to the enoyl-CoA hydratase/isomerase family.</text>
</comment>
<dbReference type="Pfam" id="PF00378">
    <property type="entry name" value="ECH_1"/>
    <property type="match status" value="1"/>
</dbReference>
<keyword evidence="2" id="KW-0456">Lyase</keyword>
<gene>
    <name evidence="4" type="ORF">I8U20_00770</name>
</gene>
<dbReference type="FunFam" id="3.90.226.10:FF:000009">
    <property type="entry name" value="Carnitinyl-CoA dehydratase"/>
    <property type="match status" value="1"/>
</dbReference>
<evidence type="ECO:0000256" key="1">
    <source>
        <dbReference type="ARBA" id="ARBA00005254"/>
    </source>
</evidence>
<dbReference type="Gene3D" id="1.10.12.10">
    <property type="entry name" value="Lyase 2-enoyl-coa Hydratase, Chain A, domain 2"/>
    <property type="match status" value="1"/>
</dbReference>
<reference evidence="4 5" key="1">
    <citation type="submission" date="2020-12" db="EMBL/GenBank/DDBJ databases">
        <title>WGS of Thermoactinomyces spp.</title>
        <authorList>
            <person name="Cheng K."/>
        </authorList>
    </citation>
    <scope>NUCLEOTIDE SEQUENCE [LARGE SCALE GENOMIC DNA]</scope>
    <source>
        <strain evidence="5">CICC 10671\DSM 43846</strain>
    </source>
</reference>
<dbReference type="AlphaFoldDB" id="A0A8I1A3J2"/>
<keyword evidence="5" id="KW-1185">Reference proteome</keyword>
<evidence type="ECO:0000313" key="5">
    <source>
        <dbReference type="Proteomes" id="UP000633619"/>
    </source>
</evidence>
<dbReference type="PANTHER" id="PTHR11941:SF54">
    <property type="entry name" value="ENOYL-COA HYDRATASE, MITOCHONDRIAL"/>
    <property type="match status" value="1"/>
</dbReference>
<dbReference type="GO" id="GO:0006635">
    <property type="term" value="P:fatty acid beta-oxidation"/>
    <property type="evidence" value="ECO:0007669"/>
    <property type="project" value="TreeGrafter"/>
</dbReference>
<dbReference type="InterPro" id="IPR018376">
    <property type="entry name" value="Enoyl-CoA_hyd/isom_CS"/>
</dbReference>
<dbReference type="FunFam" id="1.10.12.10:FF:000001">
    <property type="entry name" value="Probable enoyl-CoA hydratase, mitochondrial"/>
    <property type="match status" value="1"/>
</dbReference>
<dbReference type="GO" id="GO:0016853">
    <property type="term" value="F:isomerase activity"/>
    <property type="evidence" value="ECO:0007669"/>
    <property type="project" value="UniProtKB-KW"/>
</dbReference>
<dbReference type="InterPro" id="IPR029045">
    <property type="entry name" value="ClpP/crotonase-like_dom_sf"/>
</dbReference>
<accession>A0A8I1A3J2</accession>
<comment type="caution">
    <text evidence="4">The sequence shown here is derived from an EMBL/GenBank/DDBJ whole genome shotgun (WGS) entry which is preliminary data.</text>
</comment>
<dbReference type="Proteomes" id="UP000633619">
    <property type="component" value="Unassembled WGS sequence"/>
</dbReference>
<dbReference type="Gene3D" id="3.90.226.10">
    <property type="entry name" value="2-enoyl-CoA Hydratase, Chain A, domain 1"/>
    <property type="match status" value="1"/>
</dbReference>
<dbReference type="EMBL" id="JAECVW010000001">
    <property type="protein sequence ID" value="MBH8593858.1"/>
    <property type="molecule type" value="Genomic_DNA"/>
</dbReference>
<proteinExistence type="inferred from homology"/>
<dbReference type="InterPro" id="IPR014748">
    <property type="entry name" value="Enoyl-CoA_hydra_C"/>
</dbReference>
<dbReference type="GO" id="GO:0016836">
    <property type="term" value="F:hydro-lyase activity"/>
    <property type="evidence" value="ECO:0007669"/>
    <property type="project" value="UniProtKB-ARBA"/>
</dbReference>
<evidence type="ECO:0000256" key="2">
    <source>
        <dbReference type="ARBA" id="ARBA00023239"/>
    </source>
</evidence>
<dbReference type="CDD" id="cd06558">
    <property type="entry name" value="crotonase-like"/>
    <property type="match status" value="1"/>
</dbReference>
<dbReference type="PROSITE" id="PS00166">
    <property type="entry name" value="ENOYL_COA_HYDRATASE"/>
    <property type="match status" value="1"/>
</dbReference>
<keyword evidence="4" id="KW-0413">Isomerase</keyword>
<evidence type="ECO:0000256" key="3">
    <source>
        <dbReference type="RuleBase" id="RU003707"/>
    </source>
</evidence>
<organism evidence="4 5">
    <name type="scientific">Thermoactinomyces intermedius</name>
    <dbReference type="NCBI Taxonomy" id="2024"/>
    <lineage>
        <taxon>Bacteria</taxon>
        <taxon>Bacillati</taxon>
        <taxon>Bacillota</taxon>
        <taxon>Bacilli</taxon>
        <taxon>Bacillales</taxon>
        <taxon>Thermoactinomycetaceae</taxon>
        <taxon>Thermoactinomyces</taxon>
    </lineage>
</organism>